<comment type="caution">
    <text evidence="2">The sequence shown here is derived from an EMBL/GenBank/DDBJ whole genome shotgun (WGS) entry which is preliminary data.</text>
</comment>
<evidence type="ECO:0000256" key="1">
    <source>
        <dbReference type="SAM" id="MobiDB-lite"/>
    </source>
</evidence>
<proteinExistence type="predicted"/>
<name>X1TPJ6_9ZZZZ</name>
<protein>
    <submittedName>
        <fullName evidence="2">Uncharacterized protein</fullName>
    </submittedName>
</protein>
<reference evidence="2" key="1">
    <citation type="journal article" date="2014" name="Front. Microbiol.">
        <title>High frequency of phylogenetically diverse reductive dehalogenase-homologous genes in deep subseafloor sedimentary metagenomes.</title>
        <authorList>
            <person name="Kawai M."/>
            <person name="Futagami T."/>
            <person name="Toyoda A."/>
            <person name="Takaki Y."/>
            <person name="Nishi S."/>
            <person name="Hori S."/>
            <person name="Arai W."/>
            <person name="Tsubouchi T."/>
            <person name="Morono Y."/>
            <person name="Uchiyama I."/>
            <person name="Ito T."/>
            <person name="Fujiyama A."/>
            <person name="Inagaki F."/>
            <person name="Takami H."/>
        </authorList>
    </citation>
    <scope>NUCLEOTIDE SEQUENCE</scope>
    <source>
        <strain evidence="2">Expedition CK06-06</strain>
    </source>
</reference>
<feature type="non-terminal residue" evidence="2">
    <location>
        <position position="1"/>
    </location>
</feature>
<dbReference type="EMBL" id="BARW01024205">
    <property type="protein sequence ID" value="GAI89465.1"/>
    <property type="molecule type" value="Genomic_DNA"/>
</dbReference>
<feature type="compositionally biased region" description="Pro residues" evidence="1">
    <location>
        <begin position="16"/>
        <end position="29"/>
    </location>
</feature>
<dbReference type="AlphaFoldDB" id="X1TPJ6"/>
<sequence length="120" mass="12842">FLISSAMSKGGTPNAPQKPPSEPKTPPGGVPLFTATLKTKPMTLEPMVAVRYDSVRHALGWGNDYSLEQFLDEATDIVAELVGAVPPGFVKEEQPKLKPEEAKELVAAAEARLEKELEGG</sequence>
<evidence type="ECO:0000313" key="2">
    <source>
        <dbReference type="EMBL" id="GAI89465.1"/>
    </source>
</evidence>
<accession>X1TPJ6</accession>
<gene>
    <name evidence="2" type="ORF">S12H4_39951</name>
</gene>
<organism evidence="2">
    <name type="scientific">marine sediment metagenome</name>
    <dbReference type="NCBI Taxonomy" id="412755"/>
    <lineage>
        <taxon>unclassified sequences</taxon>
        <taxon>metagenomes</taxon>
        <taxon>ecological metagenomes</taxon>
    </lineage>
</organism>
<feature type="region of interest" description="Disordered" evidence="1">
    <location>
        <begin position="1"/>
        <end position="31"/>
    </location>
</feature>